<gene>
    <name evidence="2" type="ORF">PRI8871_03786</name>
</gene>
<protein>
    <recommendedName>
        <fullName evidence="4">DUF3329 domain-containing protein</fullName>
    </recommendedName>
</protein>
<feature type="transmembrane region" description="Helical" evidence="1">
    <location>
        <begin position="12"/>
        <end position="30"/>
    </location>
</feature>
<proteinExistence type="predicted"/>
<dbReference type="RefSeq" id="WP_108887734.1">
    <property type="nucleotide sequence ID" value="NZ_OMOJ01000017.1"/>
</dbReference>
<evidence type="ECO:0000313" key="2">
    <source>
        <dbReference type="EMBL" id="SPF81958.1"/>
    </source>
</evidence>
<dbReference type="OrthoDB" id="7362327at2"/>
<feature type="transmembrane region" description="Helical" evidence="1">
    <location>
        <begin position="37"/>
        <end position="56"/>
    </location>
</feature>
<keyword evidence="1" id="KW-0472">Membrane</keyword>
<dbReference type="AlphaFoldDB" id="A0A2R8B0Y8"/>
<dbReference type="EMBL" id="OMOJ01000017">
    <property type="protein sequence ID" value="SPF81958.1"/>
    <property type="molecule type" value="Genomic_DNA"/>
</dbReference>
<sequence length="63" mass="6959">MFNLQDPFYRPLWLRIAIVAVSLGWALMEVLSGSPGFALLFGAIGLYAAHQFFIAWTDPDDGA</sequence>
<keyword evidence="1" id="KW-0812">Transmembrane</keyword>
<name>A0A2R8B0Y8_9RHOB</name>
<dbReference type="Proteomes" id="UP000244904">
    <property type="component" value="Unassembled WGS sequence"/>
</dbReference>
<keyword evidence="3" id="KW-1185">Reference proteome</keyword>
<keyword evidence="1" id="KW-1133">Transmembrane helix</keyword>
<evidence type="ECO:0000313" key="3">
    <source>
        <dbReference type="Proteomes" id="UP000244904"/>
    </source>
</evidence>
<evidence type="ECO:0008006" key="4">
    <source>
        <dbReference type="Google" id="ProtNLM"/>
    </source>
</evidence>
<accession>A0A2R8B0Y8</accession>
<evidence type="ECO:0000256" key="1">
    <source>
        <dbReference type="SAM" id="Phobius"/>
    </source>
</evidence>
<organism evidence="2 3">
    <name type="scientific">Pseudoprimorskyibacter insulae</name>
    <dbReference type="NCBI Taxonomy" id="1695997"/>
    <lineage>
        <taxon>Bacteria</taxon>
        <taxon>Pseudomonadati</taxon>
        <taxon>Pseudomonadota</taxon>
        <taxon>Alphaproteobacteria</taxon>
        <taxon>Rhodobacterales</taxon>
        <taxon>Paracoccaceae</taxon>
        <taxon>Pseudoprimorskyibacter</taxon>
    </lineage>
</organism>
<reference evidence="3" key="1">
    <citation type="submission" date="2018-03" db="EMBL/GenBank/DDBJ databases">
        <authorList>
            <person name="Rodrigo-Torres L."/>
            <person name="Arahal R. D."/>
            <person name="Lucena T."/>
        </authorList>
    </citation>
    <scope>NUCLEOTIDE SEQUENCE [LARGE SCALE GENOMIC DNA]</scope>
    <source>
        <strain evidence="3">CECT 8871</strain>
    </source>
</reference>